<evidence type="ECO:0000313" key="4">
    <source>
        <dbReference type="Proteomes" id="UP000027439"/>
    </source>
</evidence>
<dbReference type="Gene3D" id="3.40.140.120">
    <property type="match status" value="1"/>
</dbReference>
<dbReference type="Gene3D" id="3.30.1120.70">
    <property type="match status" value="1"/>
</dbReference>
<name>A0A069P256_9BURK</name>
<dbReference type="AlphaFoldDB" id="A0A069P256"/>
<accession>A0A069P256</accession>
<sequence>MLTRVKSALVSTVTSSRSTLISLTDGSFFARFFGTASASGAIVSTDSALRVATVWRCINLIAGAIATLPINVYQDDPDGSGRVIASNHPLQFLLHSEPNNEQTAVEFFEFILLSLLLAGNAYVWKQYNSGVGGSRRILNLIPLVPIRVSVNRQNDNSLRYDYVDFNGNVYRGLSKDDILHIKGPSLDGFLGLSPLSYAREVIGTTIAANSAGSTVFKNGLKASGVLQSDQILTPKQREDLRNSMQTFGANAGGVITLEAGFKYQQITMSPADAQLLETQKFNVEEICRWFGVPPHMVGSTSNSTSWGSGLEQQTLGFLTYCLRPWIARIEDAIKRSCFSDAEKARGLYAEFSVEGLLRTDSAARASYYSSMTQNGIYTRDEVRRLENMPPKGGNAEVLTVQSALMPLDKLGEAAQSAPSKVEQTDPVAETRKV</sequence>
<dbReference type="InterPro" id="IPR006944">
    <property type="entry name" value="Phage/GTA_portal"/>
</dbReference>
<proteinExistence type="predicted"/>
<dbReference type="NCBIfam" id="TIGR01537">
    <property type="entry name" value="portal_HK97"/>
    <property type="match status" value="1"/>
</dbReference>
<dbReference type="Gene3D" id="1.20.1270.210">
    <property type="match status" value="1"/>
</dbReference>
<evidence type="ECO:0000313" key="2">
    <source>
        <dbReference type="EMBL" id="GGD63328.1"/>
    </source>
</evidence>
<evidence type="ECO:0000313" key="3">
    <source>
        <dbReference type="EMBL" id="KDR34725.1"/>
    </source>
</evidence>
<dbReference type="OrthoDB" id="9765386at2"/>
<dbReference type="EMBL" id="BMEG01000002">
    <property type="protein sequence ID" value="GGD63328.1"/>
    <property type="molecule type" value="Genomic_DNA"/>
</dbReference>
<reference evidence="2" key="4">
    <citation type="submission" date="2024-05" db="EMBL/GenBank/DDBJ databases">
        <authorList>
            <person name="Sun Q."/>
            <person name="Zhou Y."/>
        </authorList>
    </citation>
    <scope>NUCLEOTIDE SEQUENCE</scope>
    <source>
        <strain evidence="2">CGMCC 1.11013</strain>
    </source>
</reference>
<reference evidence="2" key="1">
    <citation type="journal article" date="2014" name="Int. J. Syst. Evol. Microbiol.">
        <title>Complete genome of a new Firmicutes species belonging to the dominant human colonic microbiota ('Ruminococcus bicirculans') reveals two chromosomes and a selective capacity to utilize plant glucans.</title>
        <authorList>
            <consortium name="NISC Comparative Sequencing Program"/>
            <person name="Wegmann U."/>
            <person name="Louis P."/>
            <person name="Goesmann A."/>
            <person name="Henrissat B."/>
            <person name="Duncan S.H."/>
            <person name="Flint H.J."/>
        </authorList>
    </citation>
    <scope>NUCLEOTIDE SEQUENCE</scope>
    <source>
        <strain evidence="2">CGMCC 1.11013</strain>
    </source>
</reference>
<reference evidence="5" key="3">
    <citation type="journal article" date="2019" name="Int. J. Syst. Evol. Microbiol.">
        <title>The Global Catalogue of Microorganisms (GCM) 10K type strain sequencing project: providing services to taxonomists for standard genome sequencing and annotation.</title>
        <authorList>
            <consortium name="The Broad Institute Genomics Platform"/>
            <consortium name="The Broad Institute Genome Sequencing Center for Infectious Disease"/>
            <person name="Wu L."/>
            <person name="Ma J."/>
        </authorList>
    </citation>
    <scope>NUCLEOTIDE SEQUENCE [LARGE SCALE GENOMIC DNA]</scope>
    <source>
        <strain evidence="5">CGMCC 1.11013</strain>
    </source>
</reference>
<dbReference type="InterPro" id="IPR006427">
    <property type="entry name" value="Portal_HK97"/>
</dbReference>
<dbReference type="Proteomes" id="UP000027439">
    <property type="component" value="Unassembled WGS sequence"/>
</dbReference>
<evidence type="ECO:0000313" key="5">
    <source>
        <dbReference type="Proteomes" id="UP000597138"/>
    </source>
</evidence>
<protein>
    <submittedName>
        <fullName evidence="2 3">Portal protein</fullName>
    </submittedName>
</protein>
<dbReference type="STRING" id="1071679.BG57_03865"/>
<dbReference type="Proteomes" id="UP000597138">
    <property type="component" value="Unassembled WGS sequence"/>
</dbReference>
<feature type="region of interest" description="Disordered" evidence="1">
    <location>
        <begin position="413"/>
        <end position="433"/>
    </location>
</feature>
<gene>
    <name evidence="2" type="primary">B</name>
    <name evidence="3" type="ORF">BG57_03865</name>
    <name evidence="2" type="ORF">GCM10010985_16780</name>
</gene>
<organism evidence="3 4">
    <name type="scientific">Caballeronia grimmiae</name>
    <dbReference type="NCBI Taxonomy" id="1071679"/>
    <lineage>
        <taxon>Bacteria</taxon>
        <taxon>Pseudomonadati</taxon>
        <taxon>Pseudomonadota</taxon>
        <taxon>Betaproteobacteria</taxon>
        <taxon>Burkholderiales</taxon>
        <taxon>Burkholderiaceae</taxon>
        <taxon>Caballeronia</taxon>
    </lineage>
</organism>
<evidence type="ECO:0000256" key="1">
    <source>
        <dbReference type="SAM" id="MobiDB-lite"/>
    </source>
</evidence>
<dbReference type="EMBL" id="JFHE01000011">
    <property type="protein sequence ID" value="KDR34725.1"/>
    <property type="molecule type" value="Genomic_DNA"/>
</dbReference>
<dbReference type="Pfam" id="PF04860">
    <property type="entry name" value="Phage_portal"/>
    <property type="match status" value="1"/>
</dbReference>
<dbReference type="RefSeq" id="WP_035964424.1">
    <property type="nucleotide sequence ID" value="NZ_BMEG01000002.1"/>
</dbReference>
<reference evidence="3 4" key="2">
    <citation type="submission" date="2014-03" db="EMBL/GenBank/DDBJ databases">
        <title>Draft Genome Sequences of Four Burkholderia Strains.</title>
        <authorList>
            <person name="Liu X.Y."/>
            <person name="Li C.X."/>
            <person name="Xu J.H."/>
        </authorList>
    </citation>
    <scope>NUCLEOTIDE SEQUENCE [LARGE SCALE GENOMIC DNA]</scope>
    <source>
        <strain evidence="3 4">R27</strain>
    </source>
</reference>
<keyword evidence="5" id="KW-1185">Reference proteome</keyword>
<comment type="caution">
    <text evidence="3">The sequence shown here is derived from an EMBL/GenBank/DDBJ whole genome shotgun (WGS) entry which is preliminary data.</text>
</comment>
<dbReference type="eggNOG" id="COG4695">
    <property type="taxonomic scope" value="Bacteria"/>
</dbReference>